<dbReference type="GO" id="GO:0003824">
    <property type="term" value="F:catalytic activity"/>
    <property type="evidence" value="ECO:0007669"/>
    <property type="project" value="InterPro"/>
</dbReference>
<dbReference type="InterPro" id="IPR007044">
    <property type="entry name" value="Cyclodeamin/CycHdrlase"/>
</dbReference>
<dbReference type="Gene3D" id="1.20.120.680">
    <property type="entry name" value="Formiminotetrahydrofolate cyclodeaminase monomer, up-and-down helical bundle"/>
    <property type="match status" value="1"/>
</dbReference>
<dbReference type="Proteomes" id="UP000229307">
    <property type="component" value="Unassembled WGS sequence"/>
</dbReference>
<proteinExistence type="predicted"/>
<sequence length="221" mass="24082">MPFAICKKRGKMLYIEQSIKKYLEDLSAKLPAPGGGSVAALTGALAGGLISMVCNFTIGNPKFPDLQQNECMGILSSAGSVREELCRLIDEDVRVYGKVSIAYKLPKDTEEQKAKRAIVIQEVLKEAMQVPEQILKLSYQLLELAEKLLEAGNPGLITDTGMAAVLSCAAMESALLNVEINLSSITDKEFTEKTRIALKPLMVKGGAIKYEVVKKINRGKY</sequence>
<dbReference type="InterPro" id="IPR036178">
    <property type="entry name" value="Formintransfe-cycloase-like_sf"/>
</dbReference>
<gene>
    <name evidence="2" type="ORF">COY52_04480</name>
</gene>
<accession>A0A2M7SD19</accession>
<evidence type="ECO:0000259" key="1">
    <source>
        <dbReference type="Pfam" id="PF04961"/>
    </source>
</evidence>
<reference evidence="3" key="1">
    <citation type="submission" date="2017-09" db="EMBL/GenBank/DDBJ databases">
        <title>Depth-based differentiation of microbial function through sediment-hosted aquifers and enrichment of novel symbionts in the deep terrestrial subsurface.</title>
        <authorList>
            <person name="Probst A.J."/>
            <person name="Ladd B."/>
            <person name="Jarett J.K."/>
            <person name="Geller-Mcgrath D.E."/>
            <person name="Sieber C.M.K."/>
            <person name="Emerson J.B."/>
            <person name="Anantharaman K."/>
            <person name="Thomas B.C."/>
            <person name="Malmstrom R."/>
            <person name="Stieglmeier M."/>
            <person name="Klingl A."/>
            <person name="Woyke T."/>
            <person name="Ryan C.M."/>
            <person name="Banfield J.F."/>
        </authorList>
    </citation>
    <scope>NUCLEOTIDE SEQUENCE [LARGE SCALE GENOMIC DNA]</scope>
</reference>
<name>A0A2M7SD19_9BACT</name>
<feature type="domain" description="Cyclodeaminase/cyclohydrolase" evidence="1">
    <location>
        <begin position="18"/>
        <end position="195"/>
    </location>
</feature>
<evidence type="ECO:0000313" key="2">
    <source>
        <dbReference type="EMBL" id="PIZ17456.1"/>
    </source>
</evidence>
<dbReference type="SUPFAM" id="SSF101262">
    <property type="entry name" value="Methenyltetrahydrofolate cyclohydrolase-like"/>
    <property type="match status" value="1"/>
</dbReference>
<dbReference type="EMBL" id="PFMR01000115">
    <property type="protein sequence ID" value="PIZ17456.1"/>
    <property type="molecule type" value="Genomic_DNA"/>
</dbReference>
<evidence type="ECO:0000313" key="3">
    <source>
        <dbReference type="Proteomes" id="UP000229307"/>
    </source>
</evidence>
<protein>
    <recommendedName>
        <fullName evidence="1">Cyclodeaminase/cyclohydrolase domain-containing protein</fullName>
    </recommendedName>
</protein>
<comment type="caution">
    <text evidence="2">The sequence shown here is derived from an EMBL/GenBank/DDBJ whole genome shotgun (WGS) entry which is preliminary data.</text>
</comment>
<dbReference type="AlphaFoldDB" id="A0A2M7SD19"/>
<dbReference type="Pfam" id="PF04961">
    <property type="entry name" value="FTCD_C"/>
    <property type="match status" value="1"/>
</dbReference>
<organism evidence="2 3">
    <name type="scientific">Candidatus Desantisbacteria bacterium CG_4_10_14_0_8_um_filter_48_22</name>
    <dbReference type="NCBI Taxonomy" id="1974543"/>
    <lineage>
        <taxon>Bacteria</taxon>
        <taxon>Candidatus Desantisiibacteriota</taxon>
    </lineage>
</organism>